<dbReference type="InterPro" id="IPR051053">
    <property type="entry name" value="ECH/Chromodomain_protein"/>
</dbReference>
<dbReference type="InterPro" id="IPR014748">
    <property type="entry name" value="Enoyl-CoA_hydra_C"/>
</dbReference>
<dbReference type="Pfam" id="PF00378">
    <property type="entry name" value="ECH_1"/>
    <property type="match status" value="1"/>
</dbReference>
<protein>
    <submittedName>
        <fullName evidence="3">2,3-dehydroadipyl-CoA hydratase</fullName>
    </submittedName>
</protein>
<reference evidence="3 4" key="1">
    <citation type="submission" date="2018-05" db="EMBL/GenBank/DDBJ databases">
        <title>Genome sequencing and assembly of the regulated plant pathogen Lachnellula willkommii and related sister species for the development of diagnostic species identification markers.</title>
        <authorList>
            <person name="Giroux E."/>
            <person name="Bilodeau G."/>
        </authorList>
    </citation>
    <scope>NUCLEOTIDE SEQUENCE [LARGE SCALE GENOMIC DNA]</scope>
    <source>
        <strain evidence="3 4">CBS 172.35</strain>
    </source>
</reference>
<feature type="non-terminal residue" evidence="3">
    <location>
        <position position="1"/>
    </location>
</feature>
<dbReference type="AlphaFoldDB" id="A0A559M783"/>
<comment type="similarity">
    <text evidence="1">Belongs to the enoyl-CoA hydratase/isomerase family.</text>
</comment>
<dbReference type="Gene3D" id="1.10.12.10">
    <property type="entry name" value="Lyase 2-enoyl-coa Hydratase, Chain A, domain 2"/>
    <property type="match status" value="1"/>
</dbReference>
<dbReference type="PANTHER" id="PTHR43684">
    <property type="match status" value="1"/>
</dbReference>
<dbReference type="CDD" id="cd06558">
    <property type="entry name" value="crotonase-like"/>
    <property type="match status" value="1"/>
</dbReference>
<proteinExistence type="inferred from homology"/>
<dbReference type="SUPFAM" id="SSF52096">
    <property type="entry name" value="ClpP/crotonase"/>
    <property type="match status" value="1"/>
</dbReference>
<dbReference type="EMBL" id="QGML01001543">
    <property type="protein sequence ID" value="TVY88804.1"/>
    <property type="molecule type" value="Genomic_DNA"/>
</dbReference>
<gene>
    <name evidence="3" type="primary">paaF</name>
    <name evidence="3" type="ORF">LAWI1_G004800</name>
</gene>
<dbReference type="InterPro" id="IPR001753">
    <property type="entry name" value="Enoyl-CoA_hydra/iso"/>
</dbReference>
<dbReference type="Gene3D" id="3.90.226.10">
    <property type="entry name" value="2-enoyl-CoA Hydratase, Chain A, domain 1"/>
    <property type="match status" value="1"/>
</dbReference>
<dbReference type="Proteomes" id="UP000315522">
    <property type="component" value="Unassembled WGS sequence"/>
</dbReference>
<evidence type="ECO:0000313" key="4">
    <source>
        <dbReference type="Proteomes" id="UP000315522"/>
    </source>
</evidence>
<evidence type="ECO:0000313" key="3">
    <source>
        <dbReference type="EMBL" id="TVY88804.1"/>
    </source>
</evidence>
<keyword evidence="4" id="KW-1185">Reference proteome</keyword>
<accession>A0A559M783</accession>
<dbReference type="PANTHER" id="PTHR43684:SF4">
    <property type="entry name" value="ENOYL-COA HYDRATASE_ISOMERASE FAMILY PROTEIN (AFU_ORTHOLOGUE AFUA_1G01890)"/>
    <property type="match status" value="1"/>
</dbReference>
<organism evidence="3 4">
    <name type="scientific">Lachnellula willkommii</name>
    <dbReference type="NCBI Taxonomy" id="215461"/>
    <lineage>
        <taxon>Eukaryota</taxon>
        <taxon>Fungi</taxon>
        <taxon>Dikarya</taxon>
        <taxon>Ascomycota</taxon>
        <taxon>Pezizomycotina</taxon>
        <taxon>Leotiomycetes</taxon>
        <taxon>Helotiales</taxon>
        <taxon>Lachnaceae</taxon>
        <taxon>Lachnellula</taxon>
    </lineage>
</organism>
<dbReference type="InterPro" id="IPR029045">
    <property type="entry name" value="ClpP/crotonase-like_dom_sf"/>
</dbReference>
<comment type="caution">
    <text evidence="3">The sequence shown here is derived from an EMBL/GenBank/DDBJ whole genome shotgun (WGS) entry which is preliminary data.</text>
</comment>
<sequence>YPSHNPLHKEESYPSSNPLNPPPAQSTTMSSLPSSYTTLTLPDIRLSHVPASSPTPTPVILITLYRPTSHNAFTDAMAASLVSALDLLSHDPRVKAIVVTGHGHIFCAGADLGSGLTYKQDTARTHRDGGGMVALAVHRCLKPVIAAMNGSAVGVGVTMTLPMNIRVVSEKAKIGFVFARRGIVMEAASSYFLPRLIGLSKAMHLVTTGSVYPATHPLLRELFTEITPEDKVLPRALELAQDIAQNTSVVSTHLMKDLMWRNPGTAEGTHLLDSKILLELFDGKDKLEGVESFLQKRDPEFKGNMLENAPTVWPWWEPIDIKSPVSAADVKPKL</sequence>
<name>A0A559M783_9HELO</name>
<evidence type="ECO:0000256" key="2">
    <source>
        <dbReference type="SAM" id="MobiDB-lite"/>
    </source>
</evidence>
<feature type="region of interest" description="Disordered" evidence="2">
    <location>
        <begin position="1"/>
        <end position="34"/>
    </location>
</feature>
<evidence type="ECO:0000256" key="1">
    <source>
        <dbReference type="ARBA" id="ARBA00005254"/>
    </source>
</evidence>